<keyword evidence="3" id="KW-0926">Vacuole</keyword>
<dbReference type="InterPro" id="IPR044746">
    <property type="entry name" value="ABCC_6TM_D1"/>
</dbReference>
<accession>A0A1D8PTN6</accession>
<dbReference type="Gene3D" id="3.40.50.300">
    <property type="entry name" value="P-loop containing nucleotide triphosphate hydrolases"/>
    <property type="match status" value="2"/>
</dbReference>
<protein>
    <submittedName>
        <fullName evidence="15">ATP-binding cassette bilirubin transporter</fullName>
    </submittedName>
</protein>
<evidence type="ECO:0000256" key="6">
    <source>
        <dbReference type="ARBA" id="ARBA00022741"/>
    </source>
</evidence>
<dbReference type="eggNOG" id="KOG0054">
    <property type="taxonomic scope" value="Eukaryota"/>
</dbReference>
<dbReference type="EMBL" id="CP017630">
    <property type="protein sequence ID" value="AOW31504.1"/>
    <property type="molecule type" value="Genomic_DNA"/>
</dbReference>
<feature type="domain" description="ABC transmembrane type-1" evidence="13">
    <location>
        <begin position="292"/>
        <end position="563"/>
    </location>
</feature>
<keyword evidence="4 11" id="KW-0812">Transmembrane</keyword>
<evidence type="ECO:0000256" key="8">
    <source>
        <dbReference type="ARBA" id="ARBA00022989"/>
    </source>
</evidence>
<keyword evidence="6" id="KW-0547">Nucleotide-binding</keyword>
<evidence type="ECO:0000313" key="15">
    <source>
        <dbReference type="EMBL" id="AOW31504.1"/>
    </source>
</evidence>
<dbReference type="FunFam" id="1.20.1560.10:FF:000176">
    <property type="entry name" value="ATP-binding cassette bilirubin transporter"/>
    <property type="match status" value="1"/>
</dbReference>
<dbReference type="SMART" id="SM00382">
    <property type="entry name" value="AAA"/>
    <property type="match status" value="2"/>
</dbReference>
<dbReference type="PROSITE" id="PS50929">
    <property type="entry name" value="ABC_TM1F"/>
    <property type="match status" value="2"/>
</dbReference>
<dbReference type="GO" id="GO:0000329">
    <property type="term" value="C:fungal-type vacuole membrane"/>
    <property type="evidence" value="ECO:0000318"/>
    <property type="project" value="GO_Central"/>
</dbReference>
<dbReference type="InterPro" id="IPR003593">
    <property type="entry name" value="AAA+_ATPase"/>
</dbReference>
<dbReference type="FunFam" id="3.40.50.300:FF:000565">
    <property type="entry name" value="ABC bile acid transporter"/>
    <property type="match status" value="1"/>
</dbReference>
<dbReference type="InterPro" id="IPR044726">
    <property type="entry name" value="ABCC_6TM_D2"/>
</dbReference>
<evidence type="ECO:0000256" key="1">
    <source>
        <dbReference type="ARBA" id="ARBA00004128"/>
    </source>
</evidence>
<dbReference type="InterPro" id="IPR011527">
    <property type="entry name" value="ABC1_TM_dom"/>
</dbReference>
<feature type="transmembrane region" description="Helical" evidence="11">
    <location>
        <begin position="31"/>
        <end position="52"/>
    </location>
</feature>
<evidence type="ECO:0000256" key="9">
    <source>
        <dbReference type="ARBA" id="ARBA00023136"/>
    </source>
</evidence>
<sequence>MDPRYPKLSCGIDALLRPMAPHNDNAFNPCFLVHALALFATANIICGVLVLYKTTTRKPRYGSLSLKNTGVTHYIRLNSVALQIILTGYLSSFISIHERFADPKLLAFGLLNLLLVLVIFPLHFIETIYSPVPSDLLLVFWPTLTVFSMALYFQDNFTNWVIIQSVDSSIVISEALLVLNPVFVFVLEYSYYKPSHELVLEYKRSNRQQQLSEPNIIQKVTFTWMNELIVNSYKNQTVTNAELPNTPADISTVHATTTLRKHWNGGNLTGSLLKAFGWGLLVSFFYEFGGRVLNFVQPQLLRLLILYFNIQNPPILRGILISLGMFVNTMLQTSLNNRYMLTNLEVGLNCRSSLTSLVYQKALLLSSESRSKTNSADIINLLSVDINRIQKVLMNLSTLVLAPLDIILCVASLYPLLHGATFAGVGVMILLIPVNAIVVKYYKNLSKTQMKLKDNRSRVINEILTSIKSIKLFAWETPMLRKLSEARNNKELANLKRIRGVGQGVLFIWNIIPFLVSFTSFATFALTQKQALTSDIVFPALALLNLLSGPLMELPAVITSMIEANVAIGRVKNFLLSEEIDESMIRRLPPASGESVKIQNATFHWNRQSFTDAPDQTGEPDETSKDRTHSLKDIDFSVATGQLSCVVGKVGSGKTSLLYALLGQLITTQGKNAELPPLIEIRGTVAYCAQQPWIMNASVKENIVFGYKFDKDFYEETIEACQLLPDLAILPDGDETQVGEKGVSLSGGQKARLALARAVYARADVYLLDDILSAVDSNVGRNIIEKVLSKGGLLGSKTIILCTNSISVLKFADNITLIEDGCIIETTTYAETNADSHPKLFELIKNFSKDTSPIPSDLATVSPSHVHSYRKASIESFHWDPLKKLLPNLRSGSTEEVSQKGKVKWEVYLAYIRACSIYGGALWFILLIVATALSVGANYWLKYWTEQNSEGQNKSNVWKFLLVYAGLGLSAAIMTIARSSVMLLWLGINASKKIHDNMAQRVLNAPMQFFERTPVGRIMNRFTNDINKIDDGLPSIFQRFINQLVRTVFTVGVVTFAIPVYLLIICVLATLYIYYEIYYVSISRELKRLVSISRSPIYGHLGESLNGIDTIRAYDQKARFDFIMNANVDFNLKSVYMLTSINRWLGFRLQTIGGVGVFSAAILSIWSVHTARPLSPAMAGFVMTYAMQVTSALRMLVRTSAEVETSIVAVERCLEYTKLPVEEEPHLKLIKPPKHWPQKGVIKFNQYSTRYRENLDLILKKITFSINSAEKIGIVGRTGAGKSSLALAVFRIIEAVEGSIEIDGIITSQMFLQDLRHRLSIIPQDSQLLEGTIRQNLDPFNYYTDKEIWHALELAHLKEHIEKLPKEEGAENSKLLNRVTEGGSNFSSGQRQLMSLTRVLLKMNDSKILVLDEATAAVDVQTDKIIQQTIRSQFKDKTIITIAHRLETVMDSDKIVSLDKGELIEFDTPQNLLNKKDGVFYSLCKQGGYI</sequence>
<keyword evidence="8 11" id="KW-1133">Transmembrane helix</keyword>
<gene>
    <name evidence="15" type="ordered locus">CAALFM_CR08200CA</name>
    <name evidence="14" type="ordered locus">orf19.13739</name>
</gene>
<evidence type="ECO:0000259" key="13">
    <source>
        <dbReference type="PROSITE" id="PS50929"/>
    </source>
</evidence>
<dbReference type="Gene3D" id="1.20.1560.10">
    <property type="entry name" value="ABC transporter type 1, transmembrane domain"/>
    <property type="match status" value="2"/>
</dbReference>
<dbReference type="Pfam" id="PF24357">
    <property type="entry name" value="TMD0_ABC"/>
    <property type="match status" value="1"/>
</dbReference>
<keyword evidence="5" id="KW-0677">Repeat</keyword>
<evidence type="ECO:0000313" key="16">
    <source>
        <dbReference type="Proteomes" id="UP000000559"/>
    </source>
</evidence>
<dbReference type="CDD" id="cd03250">
    <property type="entry name" value="ABCC_MRP_domain1"/>
    <property type="match status" value="1"/>
</dbReference>
<dbReference type="RefSeq" id="XP_716222.2">
    <property type="nucleotide sequence ID" value="XM_711129.2"/>
</dbReference>
<dbReference type="GeneID" id="3642087"/>
<dbReference type="CDD" id="cd03244">
    <property type="entry name" value="ABCC_MRP_domain2"/>
    <property type="match status" value="1"/>
</dbReference>
<keyword evidence="2" id="KW-0813">Transport</keyword>
<dbReference type="GO" id="GO:0016887">
    <property type="term" value="F:ATP hydrolysis activity"/>
    <property type="evidence" value="ECO:0007669"/>
    <property type="project" value="InterPro"/>
</dbReference>
<feature type="transmembrane region" description="Helical" evidence="11">
    <location>
        <begin position="1048"/>
        <end position="1075"/>
    </location>
</feature>
<dbReference type="InterPro" id="IPR017871">
    <property type="entry name" value="ABC_transporter-like_CS"/>
</dbReference>
<evidence type="ECO:0000259" key="12">
    <source>
        <dbReference type="PROSITE" id="PS50893"/>
    </source>
</evidence>
<feature type="transmembrane region" description="Helical" evidence="11">
    <location>
        <begin position="314"/>
        <end position="331"/>
    </location>
</feature>
<dbReference type="PANTHER" id="PTHR24223:SF443">
    <property type="entry name" value="MULTIDRUG-RESISTANCE LIKE PROTEIN 1, ISOFORM I"/>
    <property type="match status" value="1"/>
</dbReference>
<dbReference type="CDD" id="cd18579">
    <property type="entry name" value="ABC_6TM_ABCC_D1"/>
    <property type="match status" value="1"/>
</dbReference>
<dbReference type="PROSITE" id="PS00211">
    <property type="entry name" value="ABC_TRANSPORTER_1"/>
    <property type="match status" value="1"/>
</dbReference>
<name>A0A1D8PTN6_CANAL</name>
<dbReference type="FunFam" id="3.40.50.300:FF:002123">
    <property type="entry name" value="ATP-binding cassette bilirubin transporter"/>
    <property type="match status" value="1"/>
</dbReference>
<dbReference type="InParanoid" id="A0A1D8PTN6"/>
<keyword evidence="7 15" id="KW-0067">ATP-binding</keyword>
<reference evidence="15 16" key="2">
    <citation type="journal article" date="2007" name="Genome Biol.">
        <title>Assembly of the Candida albicans genome into sixteen supercontigs aligned on the eight chromosomes.</title>
        <authorList>
            <person name="van het Hoog M."/>
            <person name="Rast T.J."/>
            <person name="Martchenko M."/>
            <person name="Grindle S."/>
            <person name="Dignard D."/>
            <person name="Hogues H."/>
            <person name="Cuomo C."/>
            <person name="Berriman M."/>
            <person name="Scherer S."/>
            <person name="Magee B.B."/>
            <person name="Whiteway M."/>
            <person name="Chibana H."/>
            <person name="Nantel A."/>
            <person name="Magee P.T."/>
        </authorList>
    </citation>
    <scope>GENOME REANNOTATION</scope>
    <source>
        <strain evidence="16">SC5314 / ATCC MYA-2876</strain>
    </source>
</reference>
<feature type="transmembrane region" description="Helical" evidence="11">
    <location>
        <begin position="420"/>
        <end position="442"/>
    </location>
</feature>
<dbReference type="GO" id="GO:0005524">
    <property type="term" value="F:ATP binding"/>
    <property type="evidence" value="ECO:0007669"/>
    <property type="project" value="UniProtKB-KW"/>
</dbReference>
<dbReference type="Pfam" id="PF00664">
    <property type="entry name" value="ABC_membrane"/>
    <property type="match status" value="2"/>
</dbReference>
<dbReference type="STRING" id="237561.A0A1D8PTN6"/>
<keyword evidence="16" id="KW-1185">Reference proteome</keyword>
<evidence type="ECO:0000256" key="4">
    <source>
        <dbReference type="ARBA" id="ARBA00022692"/>
    </source>
</evidence>
<dbReference type="SUPFAM" id="SSF52540">
    <property type="entry name" value="P-loop containing nucleoside triphosphate hydrolases"/>
    <property type="match status" value="2"/>
</dbReference>
<dbReference type="PROSITE" id="PS50893">
    <property type="entry name" value="ABC_TRANSPORTER_2"/>
    <property type="match status" value="2"/>
</dbReference>
<comment type="subcellular location">
    <subcellularLocation>
        <location evidence="1">Vacuole membrane</location>
        <topology evidence="1">Multi-pass membrane protein</topology>
    </subcellularLocation>
</comment>
<feature type="transmembrane region" description="Helical" evidence="11">
    <location>
        <begin position="73"/>
        <end position="94"/>
    </location>
</feature>
<evidence type="ECO:0000256" key="11">
    <source>
        <dbReference type="SAM" id="Phobius"/>
    </source>
</evidence>
<feature type="transmembrane region" description="Helical" evidence="11">
    <location>
        <begin position="160"/>
        <end position="187"/>
    </location>
</feature>
<dbReference type="FunFam" id="1.20.1560.10:FF:000411">
    <property type="entry name" value="Vacuolar glutathione S-conjugate transporter of the ATP-binding cassette family, putative"/>
    <property type="match status" value="1"/>
</dbReference>
<dbReference type="InterPro" id="IPR036640">
    <property type="entry name" value="ABC1_TM_sf"/>
</dbReference>
<dbReference type="InterPro" id="IPR027417">
    <property type="entry name" value="P-loop_NTPase"/>
</dbReference>
<dbReference type="VEuPathDB" id="FungiDB:CR_08200C_A"/>
<evidence type="ECO:0000256" key="3">
    <source>
        <dbReference type="ARBA" id="ARBA00022554"/>
    </source>
</evidence>
<dbReference type="GO" id="GO:0055085">
    <property type="term" value="P:transmembrane transport"/>
    <property type="evidence" value="ECO:0000318"/>
    <property type="project" value="GO_Central"/>
</dbReference>
<keyword evidence="9 11" id="KW-0472">Membrane</keyword>
<dbReference type="InterPro" id="IPR050173">
    <property type="entry name" value="ABC_transporter_C-like"/>
</dbReference>
<evidence type="ECO:0000313" key="14">
    <source>
        <dbReference type="CGD" id="CAL0000183742"/>
    </source>
</evidence>
<dbReference type="PANTHER" id="PTHR24223">
    <property type="entry name" value="ATP-BINDING CASSETTE SUB-FAMILY C"/>
    <property type="match status" value="1"/>
</dbReference>
<feature type="transmembrane region" description="Helical" evidence="11">
    <location>
        <begin position="921"/>
        <end position="941"/>
    </location>
</feature>
<feature type="transmembrane region" description="Helical" evidence="11">
    <location>
        <begin position="1147"/>
        <end position="1166"/>
    </location>
</feature>
<dbReference type="GO" id="GO:0015127">
    <property type="term" value="F:bilirubin transmembrane transporter activity"/>
    <property type="evidence" value="ECO:0000318"/>
    <property type="project" value="GO_Central"/>
</dbReference>
<reference evidence="15 16" key="1">
    <citation type="journal article" date="2004" name="Proc. Natl. Acad. Sci. U.S.A.">
        <title>The diploid genome sequence of Candida albicans.</title>
        <authorList>
            <person name="Jones T."/>
            <person name="Federspiel N.A."/>
            <person name="Chibana H."/>
            <person name="Dungan J."/>
            <person name="Kalman S."/>
            <person name="Magee B.B."/>
            <person name="Newport G."/>
            <person name="Thorstenson Y.R."/>
            <person name="Agabian N."/>
            <person name="Magee P.T."/>
            <person name="Davis R.W."/>
            <person name="Scherer S."/>
        </authorList>
    </citation>
    <scope>NUCLEOTIDE SEQUENCE [LARGE SCALE GENOMIC DNA]</scope>
    <source>
        <strain evidence="16">SC5314 / ATCC MYA-2876</strain>
    </source>
</reference>
<evidence type="ECO:0000256" key="5">
    <source>
        <dbReference type="ARBA" id="ARBA00022737"/>
    </source>
</evidence>
<dbReference type="GO" id="GO:0140359">
    <property type="term" value="F:ABC-type transporter activity"/>
    <property type="evidence" value="ECO:0000318"/>
    <property type="project" value="GO_Central"/>
</dbReference>
<dbReference type="InterPro" id="IPR056227">
    <property type="entry name" value="TMD0_ABC"/>
</dbReference>
<dbReference type="SUPFAM" id="SSF90123">
    <property type="entry name" value="ABC transporter transmembrane region"/>
    <property type="match status" value="2"/>
</dbReference>
<feature type="domain" description="ABC transporter" evidence="12">
    <location>
        <begin position="1242"/>
        <end position="1485"/>
    </location>
</feature>
<proteinExistence type="predicted"/>
<dbReference type="CGD" id="CAL0000183742">
    <property type="gene designation" value="orf19.13739"/>
</dbReference>
<evidence type="ECO:0000256" key="2">
    <source>
        <dbReference type="ARBA" id="ARBA00022448"/>
    </source>
</evidence>
<feature type="transmembrane region" description="Helical" evidence="11">
    <location>
        <begin position="392"/>
        <end position="414"/>
    </location>
</feature>
<feature type="transmembrane region" description="Helical" evidence="11">
    <location>
        <begin position="106"/>
        <end position="124"/>
    </location>
</feature>
<dbReference type="AlphaFoldDB" id="A0A1D8PTN6"/>
<feature type="transmembrane region" description="Helical" evidence="11">
    <location>
        <begin position="505"/>
        <end position="524"/>
    </location>
</feature>
<feature type="domain" description="ABC transporter" evidence="12">
    <location>
        <begin position="596"/>
        <end position="845"/>
    </location>
</feature>
<feature type="transmembrane region" description="Helical" evidence="11">
    <location>
        <begin position="136"/>
        <end position="154"/>
    </location>
</feature>
<dbReference type="SMR" id="A0A1D8PTN6"/>
<dbReference type="CDD" id="cd18580">
    <property type="entry name" value="ABC_6TM_ABCC_D2"/>
    <property type="match status" value="1"/>
</dbReference>
<dbReference type="Pfam" id="PF00005">
    <property type="entry name" value="ABC_tran"/>
    <property type="match status" value="2"/>
</dbReference>
<dbReference type="KEGG" id="cal:CAALFM_CR08200CA"/>
<evidence type="ECO:0000256" key="7">
    <source>
        <dbReference type="ARBA" id="ARBA00022840"/>
    </source>
</evidence>
<reference evidence="15 16" key="3">
    <citation type="journal article" date="2013" name="Genome Biol.">
        <title>Assembly of a phased diploid Candida albicans genome facilitates allele-specific measurements and provides a simple model for repeat and indel structure.</title>
        <authorList>
            <person name="Muzzey D."/>
            <person name="Schwartz K."/>
            <person name="Weissman J.S."/>
            <person name="Sherlock G."/>
        </authorList>
    </citation>
    <scope>NUCLEOTIDE SEQUENCE [LARGE SCALE GENOMIC DNA]</scope>
    <source>
        <strain evidence="16">SC5314 / ATCC MYA-2876</strain>
    </source>
</reference>
<feature type="transmembrane region" description="Helical" evidence="11">
    <location>
        <begin position="961"/>
        <end position="988"/>
    </location>
</feature>
<dbReference type="OrthoDB" id="6500128at2759"/>
<evidence type="ECO:0000256" key="10">
    <source>
        <dbReference type="SAM" id="MobiDB-lite"/>
    </source>
</evidence>
<dbReference type="Proteomes" id="UP000000559">
    <property type="component" value="Chromosome R"/>
</dbReference>
<feature type="region of interest" description="Disordered" evidence="10">
    <location>
        <begin position="610"/>
        <end position="629"/>
    </location>
</feature>
<feature type="domain" description="ABC transmembrane type-1" evidence="13">
    <location>
        <begin position="921"/>
        <end position="1205"/>
    </location>
</feature>
<dbReference type="InterPro" id="IPR003439">
    <property type="entry name" value="ABC_transporter-like_ATP-bd"/>
</dbReference>
<organism evidence="15 16">
    <name type="scientific">Candida albicans (strain SC5314 / ATCC MYA-2876)</name>
    <name type="common">Yeast</name>
    <dbReference type="NCBI Taxonomy" id="237561"/>
    <lineage>
        <taxon>Eukaryota</taxon>
        <taxon>Fungi</taxon>
        <taxon>Dikarya</taxon>
        <taxon>Ascomycota</taxon>
        <taxon>Saccharomycotina</taxon>
        <taxon>Pichiomycetes</taxon>
        <taxon>Debaryomycetaceae</taxon>
        <taxon>Candida/Lodderomyces clade</taxon>
        <taxon>Candida</taxon>
    </lineage>
</organism>